<feature type="region of interest" description="Disordered" evidence="1">
    <location>
        <begin position="468"/>
        <end position="501"/>
    </location>
</feature>
<organism evidence="2 3">
    <name type="scientific">Elysia crispata</name>
    <name type="common">lettuce slug</name>
    <dbReference type="NCBI Taxonomy" id="231223"/>
    <lineage>
        <taxon>Eukaryota</taxon>
        <taxon>Metazoa</taxon>
        <taxon>Spiralia</taxon>
        <taxon>Lophotrochozoa</taxon>
        <taxon>Mollusca</taxon>
        <taxon>Gastropoda</taxon>
        <taxon>Heterobranchia</taxon>
        <taxon>Euthyneura</taxon>
        <taxon>Panpulmonata</taxon>
        <taxon>Sacoglossa</taxon>
        <taxon>Placobranchoidea</taxon>
        <taxon>Plakobranchidae</taxon>
        <taxon>Elysia</taxon>
    </lineage>
</organism>
<protein>
    <submittedName>
        <fullName evidence="2">Uncharacterized protein</fullName>
    </submittedName>
</protein>
<sequence>MGNSCKGTLTTPGENTTFVDATPIQTQISDEAGTTSDPHRLDKYSINVIRVEARPSSLEADSANTGADSISCVSNMLENGLSQDQLAVRTDKMRRNSNNGIVPSGVISPHYLEETILQTQNNPNKPGATTHLINDSRNADSNGIQVVPNALVQVETDVDNSMSPKFVASISSSILSNEVKKEVVDELSLRSHSFESIETLSLESVEPPERIPDASKSFHADVCDSDVSQKTEISQSSLQCSDNYVETELKNISSFCQKNKHEEVSTHESLTDFFTDENQSIYPLRSSLNSDEEPRALVNLLRSLYYGKSNKYRGWSSFRGKARAQGRSVQYKSNQYQDEVFFMSGKADNDIARLNPHGLGSSVRQNNFSPASSRAVFKLEEENDAAETGIQAGVTPDEGRSMKKEFEDNNFAANLTLESQKDKLWLSEVSVPVHKFPFNIYKGRNQTALQSSFPLADFRFDDGIFTDEATPPSHRSLNEKKKSNLNVEEQERHDKSLPSALSIAGRHVKGLSMSETTLSKAHTAGSGLNFRAGASLNDVFLNVTSSSGDTYRRESIDSHNMQWKRLWEQNTTGNSCMRSNVRDLTSDQQNTIEYNRQNESVELPQDMFAPFESRQQNLQEIDIIKRPFLADHDVGEIKDRCIIGIKSGIHNSLVLGKDSLAPSSSNISMEHSRYPLSAPVSPLMATIRAHNTIYSSSVPKHWRRIYEADSVHSHQNKDGRLYLSNLTFEKDKNCANSTILGQLNRPNNSTSWHMSDPSFSKSFRRYFQNKHGLKVPDLDKNSSGAVVATRANTPPCIANTFPKNHTLLARQVNKTNDCPNRLIYSRHMNK</sequence>
<evidence type="ECO:0000256" key="1">
    <source>
        <dbReference type="SAM" id="MobiDB-lite"/>
    </source>
</evidence>
<dbReference type="Proteomes" id="UP001283361">
    <property type="component" value="Unassembled WGS sequence"/>
</dbReference>
<keyword evidence="3" id="KW-1185">Reference proteome</keyword>
<dbReference type="AlphaFoldDB" id="A0AAE0XMK5"/>
<feature type="compositionally biased region" description="Polar residues" evidence="1">
    <location>
        <begin position="1"/>
        <end position="36"/>
    </location>
</feature>
<name>A0AAE0XMK5_9GAST</name>
<proteinExistence type="predicted"/>
<reference evidence="2" key="1">
    <citation type="journal article" date="2023" name="G3 (Bethesda)">
        <title>A reference genome for the long-term kleptoplast-retaining sea slug Elysia crispata morphotype clarki.</title>
        <authorList>
            <person name="Eastman K.E."/>
            <person name="Pendleton A.L."/>
            <person name="Shaikh M.A."/>
            <person name="Suttiyut T."/>
            <person name="Ogas R."/>
            <person name="Tomko P."/>
            <person name="Gavelis G."/>
            <person name="Widhalm J.R."/>
            <person name="Wisecaver J.H."/>
        </authorList>
    </citation>
    <scope>NUCLEOTIDE SEQUENCE</scope>
    <source>
        <strain evidence="2">ECLA1</strain>
    </source>
</reference>
<comment type="caution">
    <text evidence="2">The sequence shown here is derived from an EMBL/GenBank/DDBJ whole genome shotgun (WGS) entry which is preliminary data.</text>
</comment>
<accession>A0AAE0XMK5</accession>
<gene>
    <name evidence="2" type="ORF">RRG08_023146</name>
</gene>
<evidence type="ECO:0000313" key="2">
    <source>
        <dbReference type="EMBL" id="KAK3696953.1"/>
    </source>
</evidence>
<dbReference type="EMBL" id="JAWDGP010008026">
    <property type="protein sequence ID" value="KAK3696953.1"/>
    <property type="molecule type" value="Genomic_DNA"/>
</dbReference>
<feature type="region of interest" description="Disordered" evidence="1">
    <location>
        <begin position="1"/>
        <end position="39"/>
    </location>
</feature>
<evidence type="ECO:0000313" key="3">
    <source>
        <dbReference type="Proteomes" id="UP001283361"/>
    </source>
</evidence>